<dbReference type="InterPro" id="IPR003754">
    <property type="entry name" value="4pyrrol_synth_uPrphyn_synth"/>
</dbReference>
<reference evidence="2 3" key="1">
    <citation type="submission" date="2018-10" db="EMBL/GenBank/DDBJ databases">
        <title>Draft genome sequence of Bacillus salarius IM0101, isolated from a hypersaline soil in Inner Mongolia, China.</title>
        <authorList>
            <person name="Yamprayoonswat W."/>
            <person name="Boonvisut S."/>
            <person name="Jumpathong W."/>
            <person name="Sittihan S."/>
            <person name="Ruangsuj P."/>
            <person name="Wanthongcharoen S."/>
            <person name="Thongpramul N."/>
            <person name="Pimmason S."/>
            <person name="Yu B."/>
            <person name="Yasawong M."/>
        </authorList>
    </citation>
    <scope>NUCLEOTIDE SEQUENCE [LARGE SCALE GENOMIC DNA]</scope>
    <source>
        <strain evidence="2 3">IM0101</strain>
    </source>
</reference>
<evidence type="ECO:0000259" key="1">
    <source>
        <dbReference type="Pfam" id="PF02602"/>
    </source>
</evidence>
<dbReference type="InterPro" id="IPR036108">
    <property type="entry name" value="4pyrrol_syn_uPrphyn_synt_sf"/>
</dbReference>
<evidence type="ECO:0000313" key="3">
    <source>
        <dbReference type="Proteomes" id="UP000275076"/>
    </source>
</evidence>
<dbReference type="PANTHER" id="PTHR40082">
    <property type="entry name" value="BLR5956 PROTEIN"/>
    <property type="match status" value="1"/>
</dbReference>
<dbReference type="NCBIfam" id="NF004584">
    <property type="entry name" value="PRK05928.2-1"/>
    <property type="match status" value="1"/>
</dbReference>
<dbReference type="Proteomes" id="UP000275076">
    <property type="component" value="Unassembled WGS sequence"/>
</dbReference>
<dbReference type="OrthoDB" id="9775656at2"/>
<sequence>MVSIYNGYGIKFFNRDCRKMGKKETLEKVILRANVAARGYKTANVLKGIGLTPDARDDDGTTSGLIRALEDKDFRNLHVTLQLHGIKSPKLTDFLKSKGAASVTELLPYKHIAPEPVTLETVREELFSRSYDAVCFTTQMQVHSLFQYAREQGFLQELSAVFEQQTVAVAVGKVTAEALYEEGVERFLTPENERMGAMIMELSKSYL</sequence>
<keyword evidence="3" id="KW-1185">Reference proteome</keyword>
<dbReference type="SUPFAM" id="SSF69618">
    <property type="entry name" value="HemD-like"/>
    <property type="match status" value="1"/>
</dbReference>
<proteinExistence type="predicted"/>
<dbReference type="EC" id="4.2.1.75" evidence="2"/>
<dbReference type="Pfam" id="PF02602">
    <property type="entry name" value="HEM4"/>
    <property type="match status" value="1"/>
</dbReference>
<keyword evidence="2" id="KW-0456">Lyase</keyword>
<evidence type="ECO:0000313" key="2">
    <source>
        <dbReference type="EMBL" id="RSL33367.1"/>
    </source>
</evidence>
<organism evidence="2 3">
    <name type="scientific">Salibacterium salarium</name>
    <dbReference type="NCBI Taxonomy" id="284579"/>
    <lineage>
        <taxon>Bacteria</taxon>
        <taxon>Bacillati</taxon>
        <taxon>Bacillota</taxon>
        <taxon>Bacilli</taxon>
        <taxon>Bacillales</taxon>
        <taxon>Bacillaceae</taxon>
    </lineage>
</organism>
<dbReference type="InterPro" id="IPR039793">
    <property type="entry name" value="UROS/Hem4"/>
</dbReference>
<dbReference type="CDD" id="cd06578">
    <property type="entry name" value="HemD"/>
    <property type="match status" value="1"/>
</dbReference>
<accession>A0A3R9PLD5</accession>
<dbReference type="GO" id="GO:0004852">
    <property type="term" value="F:uroporphyrinogen-III synthase activity"/>
    <property type="evidence" value="ECO:0007669"/>
    <property type="project" value="UniProtKB-EC"/>
</dbReference>
<dbReference type="GO" id="GO:0006780">
    <property type="term" value="P:uroporphyrinogen III biosynthetic process"/>
    <property type="evidence" value="ECO:0007669"/>
    <property type="project" value="InterPro"/>
</dbReference>
<dbReference type="EMBL" id="RBVX01000008">
    <property type="protein sequence ID" value="RSL33367.1"/>
    <property type="molecule type" value="Genomic_DNA"/>
</dbReference>
<gene>
    <name evidence="2" type="ORF">D7Z54_10365</name>
</gene>
<dbReference type="AlphaFoldDB" id="A0A3R9PLD5"/>
<comment type="caution">
    <text evidence="2">The sequence shown here is derived from an EMBL/GenBank/DDBJ whole genome shotgun (WGS) entry which is preliminary data.</text>
</comment>
<dbReference type="Gene3D" id="3.40.50.10090">
    <property type="match status" value="2"/>
</dbReference>
<protein>
    <submittedName>
        <fullName evidence="2">Uroporphyrinogen-III synthase</fullName>
        <ecNumber evidence="2">4.2.1.75</ecNumber>
    </submittedName>
</protein>
<feature type="domain" description="Tetrapyrrole biosynthesis uroporphyrinogen III synthase" evidence="1">
    <location>
        <begin position="8"/>
        <end position="199"/>
    </location>
</feature>
<dbReference type="PANTHER" id="PTHR40082:SF1">
    <property type="entry name" value="BLR5956 PROTEIN"/>
    <property type="match status" value="1"/>
</dbReference>
<name>A0A3R9PLD5_9BACI</name>